<evidence type="ECO:0000256" key="2">
    <source>
        <dbReference type="ARBA" id="ARBA00022723"/>
    </source>
</evidence>
<dbReference type="InterPro" id="IPR058240">
    <property type="entry name" value="rSAM_sf"/>
</dbReference>
<evidence type="ECO:0000259" key="6">
    <source>
        <dbReference type="PROSITE" id="PS51918"/>
    </source>
</evidence>
<evidence type="ECO:0000256" key="1">
    <source>
        <dbReference type="ARBA" id="ARBA00022691"/>
    </source>
</evidence>
<dbReference type="PANTHER" id="PTHR43273:SF3">
    <property type="entry name" value="ANAEROBIC SULFATASE-MATURATING ENZYME HOMOLOG ASLB-RELATED"/>
    <property type="match status" value="1"/>
</dbReference>
<dbReference type="GO" id="GO:0016491">
    <property type="term" value="F:oxidoreductase activity"/>
    <property type="evidence" value="ECO:0007669"/>
    <property type="project" value="InterPro"/>
</dbReference>
<dbReference type="AlphaFoldDB" id="X1GDT7"/>
<evidence type="ECO:0000313" key="7">
    <source>
        <dbReference type="EMBL" id="GAH39779.1"/>
    </source>
</evidence>
<dbReference type="GO" id="GO:0046872">
    <property type="term" value="F:metal ion binding"/>
    <property type="evidence" value="ECO:0007669"/>
    <property type="project" value="UniProtKB-KW"/>
</dbReference>
<keyword evidence="2" id="KW-0479">Metal-binding</keyword>
<dbReference type="SFLD" id="SFLDS00029">
    <property type="entry name" value="Radical_SAM"/>
    <property type="match status" value="1"/>
</dbReference>
<dbReference type="PANTHER" id="PTHR43273">
    <property type="entry name" value="ANAEROBIC SULFATASE-MATURATING ENZYME HOMOLOG ASLB-RELATED"/>
    <property type="match status" value="1"/>
</dbReference>
<dbReference type="CDD" id="cd01335">
    <property type="entry name" value="Radical_SAM"/>
    <property type="match status" value="1"/>
</dbReference>
<dbReference type="Gene3D" id="3.20.20.70">
    <property type="entry name" value="Aldolase class I"/>
    <property type="match status" value="1"/>
</dbReference>
<dbReference type="EMBL" id="BARU01015057">
    <property type="protein sequence ID" value="GAH39779.1"/>
    <property type="molecule type" value="Genomic_DNA"/>
</dbReference>
<dbReference type="PROSITE" id="PS51918">
    <property type="entry name" value="RADICAL_SAM"/>
    <property type="match status" value="1"/>
</dbReference>
<reference evidence="7" key="1">
    <citation type="journal article" date="2014" name="Front. Microbiol.">
        <title>High frequency of phylogenetically diverse reductive dehalogenase-homologous genes in deep subseafloor sedimentary metagenomes.</title>
        <authorList>
            <person name="Kawai M."/>
            <person name="Futagami T."/>
            <person name="Toyoda A."/>
            <person name="Takaki Y."/>
            <person name="Nishi S."/>
            <person name="Hori S."/>
            <person name="Arai W."/>
            <person name="Tsubouchi T."/>
            <person name="Morono Y."/>
            <person name="Uchiyama I."/>
            <person name="Ito T."/>
            <person name="Fujiyama A."/>
            <person name="Inagaki F."/>
            <person name="Takami H."/>
        </authorList>
    </citation>
    <scope>NUCLEOTIDE SEQUENCE</scope>
    <source>
        <strain evidence="7">Expedition CK06-06</strain>
    </source>
</reference>
<accession>X1GDT7</accession>
<dbReference type="SFLD" id="SFLDG01067">
    <property type="entry name" value="SPASM/twitch_domain_containing"/>
    <property type="match status" value="1"/>
</dbReference>
<evidence type="ECO:0000256" key="4">
    <source>
        <dbReference type="ARBA" id="ARBA00023014"/>
    </source>
</evidence>
<feature type="non-terminal residue" evidence="7">
    <location>
        <position position="1"/>
    </location>
</feature>
<comment type="caution">
    <text evidence="7">The sequence shown here is derived from an EMBL/GenBank/DDBJ whole genome shotgun (WGS) entry which is preliminary data.</text>
</comment>
<comment type="similarity">
    <text evidence="5">Belongs to the radical SAM superfamily. Anaerobic sulfatase-maturating enzyme family.</text>
</comment>
<feature type="domain" description="Radical SAM core" evidence="6">
    <location>
        <begin position="5"/>
        <end position="123"/>
    </location>
</feature>
<feature type="non-terminal residue" evidence="7">
    <location>
        <position position="123"/>
    </location>
</feature>
<gene>
    <name evidence="7" type="ORF">S03H2_26162</name>
</gene>
<keyword evidence="3" id="KW-0408">Iron</keyword>
<keyword evidence="1" id="KW-0949">S-adenosyl-L-methionine</keyword>
<keyword evidence="4" id="KW-0411">Iron-sulfur</keyword>
<name>X1GDT7_9ZZZZ</name>
<sequence length="123" mass="14325">PNNPIPPRIHVLAKPSGATCNLACSYCFFLDKELLYPNSKFRMSEEMLEAYIQQLIETHRSSEVTVAWQGGEPTLMGVDFYRKAIHFQEKYRKSGMTFENTMQTNGTLLDDEWCQFFKENNFL</sequence>
<dbReference type="SUPFAM" id="SSF102114">
    <property type="entry name" value="Radical SAM enzymes"/>
    <property type="match status" value="1"/>
</dbReference>
<proteinExistence type="inferred from homology"/>
<dbReference type="InterPro" id="IPR023867">
    <property type="entry name" value="Sulphatase_maturase_rSAM"/>
</dbReference>
<dbReference type="SFLD" id="SFLDG01386">
    <property type="entry name" value="main_SPASM_domain-containing"/>
    <property type="match status" value="1"/>
</dbReference>
<dbReference type="GO" id="GO:0051536">
    <property type="term" value="F:iron-sulfur cluster binding"/>
    <property type="evidence" value="ECO:0007669"/>
    <property type="project" value="UniProtKB-KW"/>
</dbReference>
<dbReference type="InterPro" id="IPR013785">
    <property type="entry name" value="Aldolase_TIM"/>
</dbReference>
<dbReference type="InterPro" id="IPR007197">
    <property type="entry name" value="rSAM"/>
</dbReference>
<evidence type="ECO:0000256" key="5">
    <source>
        <dbReference type="ARBA" id="ARBA00023601"/>
    </source>
</evidence>
<dbReference type="Pfam" id="PF04055">
    <property type="entry name" value="Radical_SAM"/>
    <property type="match status" value="1"/>
</dbReference>
<protein>
    <recommendedName>
        <fullName evidence="6">Radical SAM core domain-containing protein</fullName>
    </recommendedName>
</protein>
<evidence type="ECO:0000256" key="3">
    <source>
        <dbReference type="ARBA" id="ARBA00023004"/>
    </source>
</evidence>
<organism evidence="7">
    <name type="scientific">marine sediment metagenome</name>
    <dbReference type="NCBI Taxonomy" id="412755"/>
    <lineage>
        <taxon>unclassified sequences</taxon>
        <taxon>metagenomes</taxon>
        <taxon>ecological metagenomes</taxon>
    </lineage>
</organism>